<accession>A0A1V4IMJ5</accession>
<gene>
    <name evidence="3" type="ORF">CLCHR_26630</name>
    <name evidence="4" type="ORF">D2A34_02330</name>
    <name evidence="2" type="ORF">GKZ28_01720</name>
</gene>
<dbReference type="Proteomes" id="UP000191056">
    <property type="component" value="Unassembled WGS sequence"/>
</dbReference>
<evidence type="ECO:0000313" key="4">
    <source>
        <dbReference type="EMBL" id="RII36237.1"/>
    </source>
</evidence>
<protein>
    <submittedName>
        <fullName evidence="3">Uncharacterized protein</fullName>
    </submittedName>
</protein>
<comment type="caution">
    <text evidence="3">The sequence shown here is derived from an EMBL/GenBank/DDBJ whole genome shotgun (WGS) entry which is preliminary data.</text>
</comment>
<reference evidence="3 5" key="1">
    <citation type="submission" date="2017-03" db="EMBL/GenBank/DDBJ databases">
        <title>Genome sequence of Clostridium chromiireducens DSM 23318.</title>
        <authorList>
            <person name="Poehlein A."/>
            <person name="Daniel R."/>
        </authorList>
    </citation>
    <scope>NUCLEOTIDE SEQUENCE [LARGE SCALE GENOMIC DNA]</scope>
    <source>
        <strain evidence="3 5">DSM 23318</strain>
    </source>
</reference>
<name>A0A1V4IMJ5_9CLOT</name>
<dbReference type="RefSeq" id="WP_079440303.1">
    <property type="nucleotide sequence ID" value="NZ_JBLZIA010000001.1"/>
</dbReference>
<evidence type="ECO:0000313" key="3">
    <source>
        <dbReference type="EMBL" id="OPJ60995.1"/>
    </source>
</evidence>
<dbReference type="EMBL" id="MZGT01000034">
    <property type="protein sequence ID" value="OPJ60995.1"/>
    <property type="molecule type" value="Genomic_DNA"/>
</dbReference>
<keyword evidence="1" id="KW-0812">Transmembrane</keyword>
<keyword evidence="1" id="KW-1133">Transmembrane helix</keyword>
<keyword evidence="1" id="KW-0472">Membrane</keyword>
<organism evidence="3 5">
    <name type="scientific">Clostridium chromiireducens</name>
    <dbReference type="NCBI Taxonomy" id="225345"/>
    <lineage>
        <taxon>Bacteria</taxon>
        <taxon>Bacillati</taxon>
        <taxon>Bacillota</taxon>
        <taxon>Clostridia</taxon>
        <taxon>Eubacteriales</taxon>
        <taxon>Clostridiaceae</taxon>
        <taxon>Clostridium</taxon>
    </lineage>
</organism>
<evidence type="ECO:0000313" key="6">
    <source>
        <dbReference type="Proteomes" id="UP000265930"/>
    </source>
</evidence>
<dbReference type="AlphaFoldDB" id="A0A1V4IMJ5"/>
<proteinExistence type="predicted"/>
<reference evidence="4 6" key="2">
    <citation type="submission" date="2018-08" db="EMBL/GenBank/DDBJ databases">
        <title>Genome of Clostridium chromiireducens C1, DSM12136.</title>
        <authorList>
            <person name="Xing M."/>
            <person name="Wei Y."/>
            <person name="Ang E.L."/>
            <person name="Zhao H."/>
            <person name="Zhang Y."/>
        </authorList>
    </citation>
    <scope>NUCLEOTIDE SEQUENCE [LARGE SCALE GENOMIC DNA]</scope>
    <source>
        <strain evidence="4 6">C1</strain>
    </source>
</reference>
<evidence type="ECO:0000256" key="1">
    <source>
        <dbReference type="SAM" id="Phobius"/>
    </source>
</evidence>
<sequence length="139" mass="16096">MLSNIPIEAESYELDSFIYKRKRRLKRHIVERTKRKRILFLSTSLTLIIVSAFLITNNIYLSKSSKDLGFAVEYNFTTGFFSDNKLLRVQKMSLIYYDGETAIVEASGLSKAPPHKNTSLKGSFKKDENKSWYLEKNLS</sequence>
<dbReference type="STRING" id="225345.CLCHR_26630"/>
<dbReference type="EMBL" id="WSRQ01000002">
    <property type="protein sequence ID" value="MVX62418.1"/>
    <property type="molecule type" value="Genomic_DNA"/>
</dbReference>
<evidence type="ECO:0000313" key="2">
    <source>
        <dbReference type="EMBL" id="MVX62418.1"/>
    </source>
</evidence>
<dbReference type="Proteomes" id="UP000656077">
    <property type="component" value="Unassembled WGS sequence"/>
</dbReference>
<keyword evidence="5" id="KW-1185">Reference proteome</keyword>
<dbReference type="Proteomes" id="UP000265930">
    <property type="component" value="Unassembled WGS sequence"/>
</dbReference>
<dbReference type="EMBL" id="QXDJ01000001">
    <property type="protein sequence ID" value="RII36237.1"/>
    <property type="molecule type" value="Genomic_DNA"/>
</dbReference>
<feature type="transmembrane region" description="Helical" evidence="1">
    <location>
        <begin position="38"/>
        <end position="56"/>
    </location>
</feature>
<reference evidence="2" key="3">
    <citation type="submission" date="2019-12" db="EMBL/GenBank/DDBJ databases">
        <title>Microbes associate with the intestines of laboratory mice.</title>
        <authorList>
            <person name="Navarre W."/>
            <person name="Wong E."/>
        </authorList>
    </citation>
    <scope>NUCLEOTIDE SEQUENCE</scope>
    <source>
        <strain evidence="2">NM79_F5</strain>
    </source>
</reference>
<dbReference type="OrthoDB" id="1932814at2"/>
<evidence type="ECO:0000313" key="5">
    <source>
        <dbReference type="Proteomes" id="UP000191056"/>
    </source>
</evidence>